<dbReference type="PRINTS" id="PR00344">
    <property type="entry name" value="BCTRLSENSOR"/>
</dbReference>
<dbReference type="STRING" id="1121884.SAMN02745131_03280"/>
<dbReference type="SMART" id="SM00091">
    <property type="entry name" value="PAS"/>
    <property type="match status" value="1"/>
</dbReference>
<dbReference type="InterPro" id="IPR052162">
    <property type="entry name" value="Sensor_kinase/Photoreceptor"/>
</dbReference>
<dbReference type="PANTHER" id="PTHR43304:SF1">
    <property type="entry name" value="PAC DOMAIN-CONTAINING PROTEIN"/>
    <property type="match status" value="1"/>
</dbReference>
<keyword evidence="6" id="KW-0175">Coiled coil</keyword>
<dbReference type="PANTHER" id="PTHR43304">
    <property type="entry name" value="PHYTOCHROME-LIKE PROTEIN CPH1"/>
    <property type="match status" value="1"/>
</dbReference>
<evidence type="ECO:0000313" key="8">
    <source>
        <dbReference type="EMBL" id="SHF67763.1"/>
    </source>
</evidence>
<dbReference type="CDD" id="cd00130">
    <property type="entry name" value="PAS"/>
    <property type="match status" value="1"/>
</dbReference>
<evidence type="ECO:0000259" key="7">
    <source>
        <dbReference type="PROSITE" id="PS50109"/>
    </source>
</evidence>
<evidence type="ECO:0000313" key="9">
    <source>
        <dbReference type="Proteomes" id="UP000184048"/>
    </source>
</evidence>
<feature type="domain" description="Histidine kinase" evidence="7">
    <location>
        <begin position="201"/>
        <end position="427"/>
    </location>
</feature>
<dbReference type="RefSeq" id="WP_072836417.1">
    <property type="nucleotide sequence ID" value="NZ_FQUU01000015.1"/>
</dbReference>
<dbReference type="EMBL" id="FQUU01000015">
    <property type="protein sequence ID" value="SHF67763.1"/>
    <property type="molecule type" value="Genomic_DNA"/>
</dbReference>
<dbReference type="Gene3D" id="1.10.287.130">
    <property type="match status" value="1"/>
</dbReference>
<dbReference type="CDD" id="cd00082">
    <property type="entry name" value="HisKA"/>
    <property type="match status" value="1"/>
</dbReference>
<dbReference type="InterPro" id="IPR036097">
    <property type="entry name" value="HisK_dim/P_sf"/>
</dbReference>
<accession>A0A1M5DLA7</accession>
<feature type="coiled-coil region" evidence="6">
    <location>
        <begin position="164"/>
        <end position="194"/>
    </location>
</feature>
<evidence type="ECO:0000256" key="3">
    <source>
        <dbReference type="ARBA" id="ARBA00022553"/>
    </source>
</evidence>
<sequence length="428" mass="48599">MEARHRSIQDYEYELEQLRSQLEEANETIEAIRTGQIDAIVVQGENGHQLYTLKSADHTYRVFIEKMTEGAVTLNNQGLILYCNSRFASMVNTPLSYIIGMDFEQFIAADQLSSYKELFGKAWTEDCKGELSLQNENQFMPVQLSLTALELDEGKALSIIVTDLTRQKNNEKQLRDNNEQLAKMNEALELSNNDLQQFASVASHDLQEPLRKIMVFSNILKEKYGKELSEDSNHYLNKIIDSSGRMKALIIDILNYSRLSENNTLLQPVDLNELIHELLEDFELSIRDKKATIQVGKLPFLHVNRGQIRQVFQNIISNALKFQRPGVDPVITINSKLVKSLSFDSEEDPNGAYSLITIRDNGIGFKEKFATDIFALFERLNPKDKFEGTGIGLAIAKKIVEKHHGIIKATGKEMGGSHFMIILPLNQQ</sequence>
<dbReference type="InterPro" id="IPR004358">
    <property type="entry name" value="Sig_transdc_His_kin-like_C"/>
</dbReference>
<evidence type="ECO:0000256" key="4">
    <source>
        <dbReference type="ARBA" id="ARBA00022679"/>
    </source>
</evidence>
<dbReference type="SUPFAM" id="SSF47384">
    <property type="entry name" value="Homodimeric domain of signal transducing histidine kinase"/>
    <property type="match status" value="1"/>
</dbReference>
<feature type="coiled-coil region" evidence="6">
    <location>
        <begin position="8"/>
        <end position="35"/>
    </location>
</feature>
<dbReference type="Gene3D" id="3.30.565.10">
    <property type="entry name" value="Histidine kinase-like ATPase, C-terminal domain"/>
    <property type="match status" value="1"/>
</dbReference>
<keyword evidence="4" id="KW-0808">Transferase</keyword>
<dbReference type="Pfam" id="PF02518">
    <property type="entry name" value="HATPase_c"/>
    <property type="match status" value="1"/>
</dbReference>
<dbReference type="AlphaFoldDB" id="A0A1M5DLA7"/>
<dbReference type="Pfam" id="PF00512">
    <property type="entry name" value="HisKA"/>
    <property type="match status" value="1"/>
</dbReference>
<dbReference type="OrthoDB" id="9813151at2"/>
<name>A0A1M5DLA7_9BACT</name>
<dbReference type="EC" id="2.7.13.3" evidence="2"/>
<evidence type="ECO:0000256" key="6">
    <source>
        <dbReference type="SAM" id="Coils"/>
    </source>
</evidence>
<keyword evidence="3" id="KW-0597">Phosphoprotein</keyword>
<dbReference type="PROSITE" id="PS50109">
    <property type="entry name" value="HIS_KIN"/>
    <property type="match status" value="1"/>
</dbReference>
<proteinExistence type="predicted"/>
<evidence type="ECO:0000256" key="5">
    <source>
        <dbReference type="ARBA" id="ARBA00022777"/>
    </source>
</evidence>
<dbReference type="NCBIfam" id="TIGR00229">
    <property type="entry name" value="sensory_box"/>
    <property type="match status" value="1"/>
</dbReference>
<dbReference type="SMART" id="SM00387">
    <property type="entry name" value="HATPase_c"/>
    <property type="match status" value="1"/>
</dbReference>
<dbReference type="SUPFAM" id="SSF55874">
    <property type="entry name" value="ATPase domain of HSP90 chaperone/DNA topoisomerase II/histidine kinase"/>
    <property type="match status" value="1"/>
</dbReference>
<dbReference type="GO" id="GO:0000155">
    <property type="term" value="F:phosphorelay sensor kinase activity"/>
    <property type="evidence" value="ECO:0007669"/>
    <property type="project" value="InterPro"/>
</dbReference>
<protein>
    <recommendedName>
        <fullName evidence="2">histidine kinase</fullName>
        <ecNumber evidence="2">2.7.13.3</ecNumber>
    </recommendedName>
</protein>
<dbReference type="Pfam" id="PF24820">
    <property type="entry name" value="Diguanyl_cycl_sensor"/>
    <property type="match status" value="1"/>
</dbReference>
<dbReference type="InterPro" id="IPR003594">
    <property type="entry name" value="HATPase_dom"/>
</dbReference>
<keyword evidence="9" id="KW-1185">Reference proteome</keyword>
<dbReference type="SMART" id="SM00388">
    <property type="entry name" value="HisKA"/>
    <property type="match status" value="1"/>
</dbReference>
<dbReference type="InterPro" id="IPR035965">
    <property type="entry name" value="PAS-like_dom_sf"/>
</dbReference>
<reference evidence="8 9" key="1">
    <citation type="submission" date="2016-11" db="EMBL/GenBank/DDBJ databases">
        <authorList>
            <person name="Jaros S."/>
            <person name="Januszkiewicz K."/>
            <person name="Wedrychowicz H."/>
        </authorList>
    </citation>
    <scope>NUCLEOTIDE SEQUENCE [LARGE SCALE GENOMIC DNA]</scope>
    <source>
        <strain evidence="8 9">DSM 18119</strain>
    </source>
</reference>
<dbReference type="InterPro" id="IPR003661">
    <property type="entry name" value="HisK_dim/P_dom"/>
</dbReference>
<evidence type="ECO:0000256" key="2">
    <source>
        <dbReference type="ARBA" id="ARBA00012438"/>
    </source>
</evidence>
<organism evidence="8 9">
    <name type="scientific">Flavisolibacter ginsengisoli DSM 18119</name>
    <dbReference type="NCBI Taxonomy" id="1121884"/>
    <lineage>
        <taxon>Bacteria</taxon>
        <taxon>Pseudomonadati</taxon>
        <taxon>Bacteroidota</taxon>
        <taxon>Chitinophagia</taxon>
        <taxon>Chitinophagales</taxon>
        <taxon>Chitinophagaceae</taxon>
        <taxon>Flavisolibacter</taxon>
    </lineage>
</organism>
<dbReference type="InterPro" id="IPR036890">
    <property type="entry name" value="HATPase_C_sf"/>
</dbReference>
<comment type="catalytic activity">
    <reaction evidence="1">
        <text>ATP + protein L-histidine = ADP + protein N-phospho-L-histidine.</text>
        <dbReference type="EC" id="2.7.13.3"/>
    </reaction>
</comment>
<dbReference type="InterPro" id="IPR000014">
    <property type="entry name" value="PAS"/>
</dbReference>
<dbReference type="InterPro" id="IPR005467">
    <property type="entry name" value="His_kinase_dom"/>
</dbReference>
<gene>
    <name evidence="8" type="ORF">SAMN02745131_03280</name>
</gene>
<dbReference type="Proteomes" id="UP000184048">
    <property type="component" value="Unassembled WGS sequence"/>
</dbReference>
<dbReference type="InterPro" id="IPR059127">
    <property type="entry name" value="Diguanyl_cycl_sensor_dom"/>
</dbReference>
<dbReference type="SUPFAM" id="SSF55785">
    <property type="entry name" value="PYP-like sensor domain (PAS domain)"/>
    <property type="match status" value="1"/>
</dbReference>
<evidence type="ECO:0000256" key="1">
    <source>
        <dbReference type="ARBA" id="ARBA00000085"/>
    </source>
</evidence>
<dbReference type="Gene3D" id="3.30.450.20">
    <property type="entry name" value="PAS domain"/>
    <property type="match status" value="1"/>
</dbReference>
<keyword evidence="5" id="KW-0418">Kinase</keyword>